<dbReference type="CDD" id="cd09874">
    <property type="entry name" value="PIN_MT3492-like"/>
    <property type="match status" value="1"/>
</dbReference>
<feature type="binding site" evidence="5">
    <location>
        <position position="5"/>
    </location>
    <ligand>
        <name>Mg(2+)</name>
        <dbReference type="ChEBI" id="CHEBI:18420"/>
    </ligand>
</feature>
<sequence>MIYLDTSVLAPLYWAETLSDAVEELLSSKDAELAISQLVEVEFVSALSRRVRMGEVAQGEARVIVQQFQADLEAGFYTQLALEPIHYTMARDWIHQFNTPLRTLDGLHLAIAVAHNIPLVTADEGLVESAEAVGAEVQILRPLEEA</sequence>
<evidence type="ECO:0000313" key="8">
    <source>
        <dbReference type="Proteomes" id="UP000646053"/>
    </source>
</evidence>
<dbReference type="SUPFAM" id="SSF88723">
    <property type="entry name" value="PIN domain-like"/>
    <property type="match status" value="1"/>
</dbReference>
<dbReference type="GO" id="GO:0016787">
    <property type="term" value="F:hydrolase activity"/>
    <property type="evidence" value="ECO:0007669"/>
    <property type="project" value="UniProtKB-KW"/>
</dbReference>
<name>A0A8J7YZK8_9CYAN</name>
<comment type="cofactor">
    <cofactor evidence="5">
        <name>Mg(2+)</name>
        <dbReference type="ChEBI" id="CHEBI:18420"/>
    </cofactor>
</comment>
<comment type="caution">
    <text evidence="7">The sequence shown here is derived from an EMBL/GenBank/DDBJ whole genome shotgun (WGS) entry which is preliminary data.</text>
</comment>
<dbReference type="AlphaFoldDB" id="A0A8J7YZK8"/>
<dbReference type="RefSeq" id="WP_162422966.1">
    <property type="nucleotide sequence ID" value="NZ_WVIE01000008.1"/>
</dbReference>
<keyword evidence="4 5" id="KW-0378">Hydrolase</keyword>
<proteinExistence type="inferred from homology"/>
<dbReference type="PANTHER" id="PTHR35901:SF1">
    <property type="entry name" value="EXONUCLEASE VAPC9"/>
    <property type="match status" value="1"/>
</dbReference>
<protein>
    <recommendedName>
        <fullName evidence="5">Ribonuclease VapC</fullName>
        <shortName evidence="5">RNase VapC</shortName>
        <ecNumber evidence="5">3.1.-.-</ecNumber>
    </recommendedName>
    <alternativeName>
        <fullName evidence="5">Toxin VapC</fullName>
    </alternativeName>
</protein>
<dbReference type="InterPro" id="IPR022907">
    <property type="entry name" value="VapC_family"/>
</dbReference>
<dbReference type="Proteomes" id="UP000646053">
    <property type="component" value="Unassembled WGS sequence"/>
</dbReference>
<dbReference type="PANTHER" id="PTHR35901">
    <property type="entry name" value="RIBONUCLEASE VAPC3"/>
    <property type="match status" value="1"/>
</dbReference>
<evidence type="ECO:0000256" key="4">
    <source>
        <dbReference type="ARBA" id="ARBA00022801"/>
    </source>
</evidence>
<keyword evidence="1 5" id="KW-1277">Toxin-antitoxin system</keyword>
<dbReference type="GO" id="GO:0004540">
    <property type="term" value="F:RNA nuclease activity"/>
    <property type="evidence" value="ECO:0007669"/>
    <property type="project" value="InterPro"/>
</dbReference>
<dbReference type="GO" id="GO:0000287">
    <property type="term" value="F:magnesium ion binding"/>
    <property type="evidence" value="ECO:0007669"/>
    <property type="project" value="UniProtKB-UniRule"/>
</dbReference>
<dbReference type="HAMAP" id="MF_00265">
    <property type="entry name" value="VapC_Nob1"/>
    <property type="match status" value="1"/>
</dbReference>
<organism evidence="7 8">
    <name type="scientific">Myxacorys almedinensis A</name>
    <dbReference type="NCBI Taxonomy" id="2690445"/>
    <lineage>
        <taxon>Bacteria</taxon>
        <taxon>Bacillati</taxon>
        <taxon>Cyanobacteriota</taxon>
        <taxon>Cyanophyceae</taxon>
        <taxon>Leptolyngbyales</taxon>
        <taxon>Leptolyngbyaceae</taxon>
        <taxon>Myxacorys</taxon>
        <taxon>Myxacorys almedinensis</taxon>
    </lineage>
</organism>
<dbReference type="InterPro" id="IPR051619">
    <property type="entry name" value="TypeII_TA_RNase_PINc/VapC"/>
</dbReference>
<dbReference type="InterPro" id="IPR029060">
    <property type="entry name" value="PIN-like_dom_sf"/>
</dbReference>
<accession>A0A8J7YZK8</accession>
<evidence type="ECO:0000256" key="3">
    <source>
        <dbReference type="ARBA" id="ARBA00022723"/>
    </source>
</evidence>
<dbReference type="InterPro" id="IPR002716">
    <property type="entry name" value="PIN_dom"/>
</dbReference>
<feature type="domain" description="PIN" evidence="6">
    <location>
        <begin position="2"/>
        <end position="127"/>
    </location>
</feature>
<keyword evidence="2 5" id="KW-0540">Nuclease</keyword>
<keyword evidence="5" id="KW-0460">Magnesium</keyword>
<gene>
    <name evidence="5" type="primary">vapC</name>
    <name evidence="7" type="ORF">GS601_09190</name>
</gene>
<dbReference type="Pfam" id="PF01850">
    <property type="entry name" value="PIN"/>
    <property type="match status" value="1"/>
</dbReference>
<keyword evidence="8" id="KW-1185">Reference proteome</keyword>
<comment type="similarity">
    <text evidence="5">Belongs to the PINc/VapC protein family.</text>
</comment>
<dbReference type="GO" id="GO:0090729">
    <property type="term" value="F:toxin activity"/>
    <property type="evidence" value="ECO:0007669"/>
    <property type="project" value="UniProtKB-KW"/>
</dbReference>
<comment type="function">
    <text evidence="5">Toxic component of a toxin-antitoxin (TA) system. An RNase.</text>
</comment>
<evidence type="ECO:0000256" key="5">
    <source>
        <dbReference type="HAMAP-Rule" id="MF_00265"/>
    </source>
</evidence>
<evidence type="ECO:0000259" key="6">
    <source>
        <dbReference type="Pfam" id="PF01850"/>
    </source>
</evidence>
<dbReference type="EC" id="3.1.-.-" evidence="5"/>
<reference evidence="7" key="1">
    <citation type="submission" date="2019-12" db="EMBL/GenBank/DDBJ databases">
        <title>High-Quality draft genome sequences of three cyanobacteria isolated from the limestone walls of the Old Cathedral of Coimbra.</title>
        <authorList>
            <person name="Tiago I."/>
            <person name="Soares F."/>
            <person name="Portugal A."/>
        </authorList>
    </citation>
    <scope>NUCLEOTIDE SEQUENCE</scope>
    <source>
        <strain evidence="7">A</strain>
    </source>
</reference>
<keyword evidence="5" id="KW-0800">Toxin</keyword>
<evidence type="ECO:0000256" key="1">
    <source>
        <dbReference type="ARBA" id="ARBA00022649"/>
    </source>
</evidence>
<feature type="binding site" evidence="5">
    <location>
        <position position="105"/>
    </location>
    <ligand>
        <name>Mg(2+)</name>
        <dbReference type="ChEBI" id="CHEBI:18420"/>
    </ligand>
</feature>
<keyword evidence="3 5" id="KW-0479">Metal-binding</keyword>
<dbReference type="Gene3D" id="3.40.50.1010">
    <property type="entry name" value="5'-nuclease"/>
    <property type="match status" value="1"/>
</dbReference>
<evidence type="ECO:0000313" key="7">
    <source>
        <dbReference type="EMBL" id="NDJ17459.1"/>
    </source>
</evidence>
<evidence type="ECO:0000256" key="2">
    <source>
        <dbReference type="ARBA" id="ARBA00022722"/>
    </source>
</evidence>
<dbReference type="EMBL" id="WVIE01000008">
    <property type="protein sequence ID" value="NDJ17459.1"/>
    <property type="molecule type" value="Genomic_DNA"/>
</dbReference>